<sequence>MHIAHLLLTKRFAGTERHVLELTAAQAAMGHRVTLILRRKAAQARADAIAHRVDPRVEVVLTHDLVDRWPAIVHARALVRRLRPDIAHAHLGSASRALRGVRGIPRLATLHIDYVPEQHAHLDGLVAIAPWQLPGIPAPLRARSVQIDNWVLPRDAAPGARERIRRAIGVGPDEYLFGALGRMESSKGMDVLLEAFATAAVPGARLAIVGGGRELEALRARAGTGVALPGFVETPEDWLAAFDCFVSPSREEPFGLVMLEAMQARLPVVATATGGARHLAGLIGTPLVAAGDVGAMADALRQAGTARAPRRDYALASMRVEHKVRELDAFYRSFARD</sequence>
<organism evidence="5 6">
    <name type="scientific">Luteimonas rhizosphaericola</name>
    <dbReference type="NCBI Taxonomy" id="3042024"/>
    <lineage>
        <taxon>Bacteria</taxon>
        <taxon>Pseudomonadati</taxon>
        <taxon>Pseudomonadota</taxon>
        <taxon>Gammaproteobacteria</taxon>
        <taxon>Lysobacterales</taxon>
        <taxon>Lysobacteraceae</taxon>
        <taxon>Luteimonas</taxon>
    </lineage>
</organism>
<accession>A0ABT6JIS9</accession>
<feature type="domain" description="Glycosyltransferase subfamily 4-like N-terminal" evidence="4">
    <location>
        <begin position="14"/>
        <end position="118"/>
    </location>
</feature>
<dbReference type="Pfam" id="PF13439">
    <property type="entry name" value="Glyco_transf_4"/>
    <property type="match status" value="1"/>
</dbReference>
<dbReference type="Proteomes" id="UP001156831">
    <property type="component" value="Unassembled WGS sequence"/>
</dbReference>
<keyword evidence="6" id="KW-1185">Reference proteome</keyword>
<dbReference type="PANTHER" id="PTHR12526">
    <property type="entry name" value="GLYCOSYLTRANSFERASE"/>
    <property type="match status" value="1"/>
</dbReference>
<dbReference type="InterPro" id="IPR028098">
    <property type="entry name" value="Glyco_trans_4-like_N"/>
</dbReference>
<proteinExistence type="inferred from homology"/>
<evidence type="ECO:0000256" key="2">
    <source>
        <dbReference type="ARBA" id="ARBA00022676"/>
    </source>
</evidence>
<dbReference type="GO" id="GO:0016757">
    <property type="term" value="F:glycosyltransferase activity"/>
    <property type="evidence" value="ECO:0007669"/>
    <property type="project" value="UniProtKB-KW"/>
</dbReference>
<name>A0ABT6JIS9_9GAMM</name>
<gene>
    <name evidence="5" type="ORF">QFW80_08685</name>
</gene>
<keyword evidence="3 5" id="KW-0808">Transferase</keyword>
<evidence type="ECO:0000256" key="1">
    <source>
        <dbReference type="ARBA" id="ARBA00009481"/>
    </source>
</evidence>
<evidence type="ECO:0000259" key="4">
    <source>
        <dbReference type="Pfam" id="PF13439"/>
    </source>
</evidence>
<dbReference type="Gene3D" id="3.40.50.2000">
    <property type="entry name" value="Glycogen Phosphorylase B"/>
    <property type="match status" value="2"/>
</dbReference>
<dbReference type="RefSeq" id="WP_280601304.1">
    <property type="nucleotide sequence ID" value="NZ_JARXRN010000021.1"/>
</dbReference>
<evidence type="ECO:0000313" key="6">
    <source>
        <dbReference type="Proteomes" id="UP001156831"/>
    </source>
</evidence>
<comment type="caution">
    <text evidence="5">The sequence shown here is derived from an EMBL/GenBank/DDBJ whole genome shotgun (WGS) entry which is preliminary data.</text>
</comment>
<protein>
    <submittedName>
        <fullName evidence="5">Glycosyltransferase</fullName>
        <ecNumber evidence="5">2.4.-.-</ecNumber>
    </submittedName>
</protein>
<dbReference type="PANTHER" id="PTHR12526:SF640">
    <property type="entry name" value="COLANIC ACID BIOSYNTHESIS GLYCOSYLTRANSFERASE WCAL-RELATED"/>
    <property type="match status" value="1"/>
</dbReference>
<keyword evidence="2 5" id="KW-0328">Glycosyltransferase</keyword>
<evidence type="ECO:0000313" key="5">
    <source>
        <dbReference type="EMBL" id="MDH5830587.1"/>
    </source>
</evidence>
<evidence type="ECO:0000256" key="3">
    <source>
        <dbReference type="ARBA" id="ARBA00022679"/>
    </source>
</evidence>
<reference evidence="5 6" key="1">
    <citation type="submission" date="2023-04" db="EMBL/GenBank/DDBJ databases">
        <title>Luteimonas sp. M1R5S18.</title>
        <authorList>
            <person name="Sun J.-Q."/>
        </authorList>
    </citation>
    <scope>NUCLEOTIDE SEQUENCE [LARGE SCALE GENOMIC DNA]</scope>
    <source>
        <strain evidence="5 6">M1R5S18</strain>
    </source>
</reference>
<dbReference type="EMBL" id="JARXRN010000021">
    <property type="protein sequence ID" value="MDH5830587.1"/>
    <property type="molecule type" value="Genomic_DNA"/>
</dbReference>
<comment type="similarity">
    <text evidence="1">Belongs to the glycosyltransferase group 1 family. Glycosyltransferase 4 subfamily.</text>
</comment>
<dbReference type="Pfam" id="PF13692">
    <property type="entry name" value="Glyco_trans_1_4"/>
    <property type="match status" value="1"/>
</dbReference>
<dbReference type="EC" id="2.4.-.-" evidence="5"/>
<dbReference type="SUPFAM" id="SSF53756">
    <property type="entry name" value="UDP-Glycosyltransferase/glycogen phosphorylase"/>
    <property type="match status" value="1"/>
</dbReference>